<accession>A0A9W6QK07</accession>
<keyword evidence="1" id="KW-0812">Transmembrane</keyword>
<evidence type="ECO:0000313" key="2">
    <source>
        <dbReference type="EMBL" id="GLW89919.1"/>
    </source>
</evidence>
<sequence>MRLQPVHVSVPTDASGEFWRLLGSTVPAPSPVLVVALLVAVSAVDARNTR</sequence>
<reference evidence="2" key="1">
    <citation type="submission" date="2023-02" db="EMBL/GenBank/DDBJ databases">
        <title>Actinokineospora globicatena NBRC 15670.</title>
        <authorList>
            <person name="Ichikawa N."/>
            <person name="Sato H."/>
            <person name="Tonouchi N."/>
        </authorList>
    </citation>
    <scope>NUCLEOTIDE SEQUENCE</scope>
    <source>
        <strain evidence="2">NBRC 15670</strain>
    </source>
</reference>
<gene>
    <name evidence="2" type="ORF">Aglo03_07350</name>
</gene>
<dbReference type="AlphaFoldDB" id="A0A9W6QK07"/>
<dbReference type="EMBL" id="BSSD01000001">
    <property type="protein sequence ID" value="GLW89919.1"/>
    <property type="molecule type" value="Genomic_DNA"/>
</dbReference>
<dbReference type="RefSeq" id="WP_285607482.1">
    <property type="nucleotide sequence ID" value="NZ_BSSD01000001.1"/>
</dbReference>
<dbReference type="Proteomes" id="UP001165042">
    <property type="component" value="Unassembled WGS sequence"/>
</dbReference>
<keyword evidence="1" id="KW-1133">Transmembrane helix</keyword>
<evidence type="ECO:0000256" key="1">
    <source>
        <dbReference type="SAM" id="Phobius"/>
    </source>
</evidence>
<organism evidence="2 3">
    <name type="scientific">Actinokineospora globicatena</name>
    <dbReference type="NCBI Taxonomy" id="103729"/>
    <lineage>
        <taxon>Bacteria</taxon>
        <taxon>Bacillati</taxon>
        <taxon>Actinomycetota</taxon>
        <taxon>Actinomycetes</taxon>
        <taxon>Pseudonocardiales</taxon>
        <taxon>Pseudonocardiaceae</taxon>
        <taxon>Actinokineospora</taxon>
    </lineage>
</organism>
<proteinExistence type="predicted"/>
<comment type="caution">
    <text evidence="2">The sequence shown here is derived from an EMBL/GenBank/DDBJ whole genome shotgun (WGS) entry which is preliminary data.</text>
</comment>
<evidence type="ECO:0000313" key="3">
    <source>
        <dbReference type="Proteomes" id="UP001165042"/>
    </source>
</evidence>
<protein>
    <submittedName>
        <fullName evidence="2">Uncharacterized protein</fullName>
    </submittedName>
</protein>
<keyword evidence="3" id="KW-1185">Reference proteome</keyword>
<keyword evidence="1" id="KW-0472">Membrane</keyword>
<feature type="transmembrane region" description="Helical" evidence="1">
    <location>
        <begin position="28"/>
        <end position="46"/>
    </location>
</feature>
<name>A0A9W6QK07_9PSEU</name>